<keyword evidence="3" id="KW-1185">Reference proteome</keyword>
<dbReference type="AlphaFoldDB" id="A0A1U7JGY8"/>
<dbReference type="Pfam" id="PF09836">
    <property type="entry name" value="DUF2063"/>
    <property type="match status" value="1"/>
</dbReference>
<dbReference type="EMBL" id="LVVZ01000015">
    <property type="protein sequence ID" value="OKL44013.1"/>
    <property type="molecule type" value="Genomic_DNA"/>
</dbReference>
<gene>
    <name evidence="2" type="ORF">A3843_10530</name>
</gene>
<feature type="domain" description="Putative DNA-binding" evidence="1">
    <location>
        <begin position="10"/>
        <end position="99"/>
    </location>
</feature>
<evidence type="ECO:0000313" key="3">
    <source>
        <dbReference type="Proteomes" id="UP000185783"/>
    </source>
</evidence>
<comment type="caution">
    <text evidence="2">The sequence shown here is derived from an EMBL/GenBank/DDBJ whole genome shotgun (WGS) entry which is preliminary data.</text>
</comment>
<accession>A0A1U7JGY8</accession>
<reference evidence="2 3" key="1">
    <citation type="submission" date="2016-03" db="EMBL/GenBank/DDBJ databases">
        <title>Genome sequence of Nesiotobacter sp. nov., a moderately halophilic alphaproteobacterium isolated from the Yellow Sea, China.</title>
        <authorList>
            <person name="Zhang G."/>
            <person name="Zhang R."/>
        </authorList>
    </citation>
    <scope>NUCLEOTIDE SEQUENCE [LARGE SCALE GENOMIC DNA]</scope>
    <source>
        <strain evidence="2 3">WB1-6</strain>
    </source>
</reference>
<sequence length="266" mass="29242">MQRSAEQVLRDFSANLTAQKFEVPAGVMGRNGAVSTRRFEVYRNNVLSSLCDALAANFPAIQQLLGAAYFRALGVEYVRHAPPTQPVLSEYGSDFPAFLRAFPPLQAYPYLGDVAALEWAWLRAYHGADQVCTALEDLRVVEPEVIPLVRFQAHPTAQIISSGYPVHDIFRKNRNIEGEGSRESGPQHVLVVRPQLHVTTHDIPQDKAFFFNCLASGAALGEAAEASLSQFKGFDLEQALAFLLQVGALARVASCPIEFNQRATGR</sequence>
<dbReference type="InterPro" id="IPR018640">
    <property type="entry name" value="DUF2063"/>
</dbReference>
<dbReference type="RefSeq" id="WP_051269072.1">
    <property type="nucleotide sequence ID" value="NZ_LVVZ01000015.1"/>
</dbReference>
<dbReference type="Gene3D" id="1.10.150.690">
    <property type="entry name" value="DUF2063"/>
    <property type="match status" value="1"/>
</dbReference>
<dbReference type="STRING" id="197461.A3843_10530"/>
<protein>
    <recommendedName>
        <fullName evidence="1">Putative DNA-binding domain-containing protein</fullName>
    </recommendedName>
</protein>
<evidence type="ECO:0000259" key="1">
    <source>
        <dbReference type="Pfam" id="PF09836"/>
    </source>
</evidence>
<name>A0A1U7JGY8_9HYPH</name>
<organism evidence="2 3">
    <name type="scientific">Pseudovibrio exalbescens</name>
    <dbReference type="NCBI Taxonomy" id="197461"/>
    <lineage>
        <taxon>Bacteria</taxon>
        <taxon>Pseudomonadati</taxon>
        <taxon>Pseudomonadota</taxon>
        <taxon>Alphaproteobacteria</taxon>
        <taxon>Hyphomicrobiales</taxon>
        <taxon>Stappiaceae</taxon>
        <taxon>Pseudovibrio</taxon>
    </lineage>
</organism>
<proteinExistence type="predicted"/>
<evidence type="ECO:0000313" key="2">
    <source>
        <dbReference type="EMBL" id="OKL44013.1"/>
    </source>
</evidence>
<dbReference type="InterPro" id="IPR044922">
    <property type="entry name" value="DUF2063_N_sf"/>
</dbReference>
<dbReference type="Proteomes" id="UP000185783">
    <property type="component" value="Unassembled WGS sequence"/>
</dbReference>